<sequence length="204" mass="22247">MNPTNRSYLALGDSYTIGEGVPDIENFPHQAVQLLNQQGLSFGKPTIVAKTGWTTDELQQGIAAATLDGTYDIVSLLIGVNNQYRGRSSTEYAEQFELLLQQAIAFAGRHPQHVFVLSIPDWGATPYAEGRDRAQIAKEIDSFNAINKSLADEYGVHYIDITPGTREATTDPSLVTTDHLHPSGKEYGRWAAKLADSIKAAIGL</sequence>
<accession>A0A3B7MVL5</accession>
<reference evidence="2 3" key="1">
    <citation type="submission" date="2018-09" db="EMBL/GenBank/DDBJ databases">
        <title>Genome sequencing of strain 6GH32-13.</title>
        <authorList>
            <person name="Weon H.-Y."/>
            <person name="Heo J."/>
            <person name="Kwon S.-W."/>
        </authorList>
    </citation>
    <scope>NUCLEOTIDE SEQUENCE [LARGE SCALE GENOMIC DNA]</scope>
    <source>
        <strain evidence="2 3">5GH32-13</strain>
    </source>
</reference>
<protein>
    <submittedName>
        <fullName evidence="2">SGNH/GDSL hydrolase family protein</fullName>
    </submittedName>
</protein>
<dbReference type="KEGG" id="pseg:D3H65_11085"/>
<keyword evidence="3" id="KW-1185">Reference proteome</keyword>
<gene>
    <name evidence="2" type="ORF">D3H65_11085</name>
</gene>
<organism evidence="2 3">
    <name type="scientific">Paraflavitalea soli</name>
    <dbReference type="NCBI Taxonomy" id="2315862"/>
    <lineage>
        <taxon>Bacteria</taxon>
        <taxon>Pseudomonadati</taxon>
        <taxon>Bacteroidota</taxon>
        <taxon>Chitinophagia</taxon>
        <taxon>Chitinophagales</taxon>
        <taxon>Chitinophagaceae</taxon>
        <taxon>Paraflavitalea</taxon>
    </lineage>
</organism>
<dbReference type="Pfam" id="PF13472">
    <property type="entry name" value="Lipase_GDSL_2"/>
    <property type="match status" value="1"/>
</dbReference>
<evidence type="ECO:0000313" key="2">
    <source>
        <dbReference type="EMBL" id="AXY78602.1"/>
    </source>
</evidence>
<dbReference type="CDD" id="cd01832">
    <property type="entry name" value="SGNH_hydrolase_like_1"/>
    <property type="match status" value="1"/>
</dbReference>
<feature type="domain" description="SGNH hydrolase-type esterase" evidence="1">
    <location>
        <begin position="10"/>
        <end position="185"/>
    </location>
</feature>
<dbReference type="InterPro" id="IPR013830">
    <property type="entry name" value="SGNH_hydro"/>
</dbReference>
<dbReference type="SUPFAM" id="SSF52266">
    <property type="entry name" value="SGNH hydrolase"/>
    <property type="match status" value="1"/>
</dbReference>
<dbReference type="InterPro" id="IPR036514">
    <property type="entry name" value="SGNH_hydro_sf"/>
</dbReference>
<dbReference type="EMBL" id="CP032157">
    <property type="protein sequence ID" value="AXY78602.1"/>
    <property type="molecule type" value="Genomic_DNA"/>
</dbReference>
<name>A0A3B7MVL5_9BACT</name>
<dbReference type="AlphaFoldDB" id="A0A3B7MVL5"/>
<dbReference type="OrthoDB" id="158267at2"/>
<dbReference type="GO" id="GO:0016788">
    <property type="term" value="F:hydrolase activity, acting on ester bonds"/>
    <property type="evidence" value="ECO:0007669"/>
    <property type="project" value="UniProtKB-ARBA"/>
</dbReference>
<keyword evidence="2" id="KW-0378">Hydrolase</keyword>
<evidence type="ECO:0000259" key="1">
    <source>
        <dbReference type="Pfam" id="PF13472"/>
    </source>
</evidence>
<evidence type="ECO:0000313" key="3">
    <source>
        <dbReference type="Proteomes" id="UP000263900"/>
    </source>
</evidence>
<dbReference type="Proteomes" id="UP000263900">
    <property type="component" value="Chromosome"/>
</dbReference>
<dbReference type="Gene3D" id="3.40.50.1110">
    <property type="entry name" value="SGNH hydrolase"/>
    <property type="match status" value="1"/>
</dbReference>
<proteinExistence type="predicted"/>